<dbReference type="STRING" id="569365.A0A0D2CDI4"/>
<evidence type="ECO:0000256" key="1">
    <source>
        <dbReference type="ARBA" id="ARBA00004123"/>
    </source>
</evidence>
<organism evidence="7 8">
    <name type="scientific">Cladophialophora immunda</name>
    <dbReference type="NCBI Taxonomy" id="569365"/>
    <lineage>
        <taxon>Eukaryota</taxon>
        <taxon>Fungi</taxon>
        <taxon>Dikarya</taxon>
        <taxon>Ascomycota</taxon>
        <taxon>Pezizomycotina</taxon>
        <taxon>Eurotiomycetes</taxon>
        <taxon>Chaetothyriomycetidae</taxon>
        <taxon>Chaetothyriales</taxon>
        <taxon>Herpotrichiellaceae</taxon>
        <taxon>Cladophialophora</taxon>
    </lineage>
</organism>
<protein>
    <recommendedName>
        <fullName evidence="6">Xylanolytic transcriptional activator regulatory domain-containing protein</fullName>
    </recommendedName>
</protein>
<dbReference type="InterPro" id="IPR050815">
    <property type="entry name" value="TF_fung"/>
</dbReference>
<evidence type="ECO:0000256" key="3">
    <source>
        <dbReference type="ARBA" id="ARBA00023015"/>
    </source>
</evidence>
<dbReference type="AlphaFoldDB" id="A0A0D2CDI4"/>
<evidence type="ECO:0000256" key="2">
    <source>
        <dbReference type="ARBA" id="ARBA00022723"/>
    </source>
</evidence>
<comment type="subcellular location">
    <subcellularLocation>
        <location evidence="1">Nucleus</location>
    </subcellularLocation>
</comment>
<dbReference type="PANTHER" id="PTHR47338">
    <property type="entry name" value="ZN(II)2CYS6 TRANSCRIPTION FACTOR (EUROFUNG)-RELATED"/>
    <property type="match status" value="1"/>
</dbReference>
<keyword evidence="4" id="KW-0804">Transcription</keyword>
<keyword evidence="5" id="KW-0539">Nucleus</keyword>
<evidence type="ECO:0000313" key="7">
    <source>
        <dbReference type="EMBL" id="KIW29208.1"/>
    </source>
</evidence>
<proteinExistence type="predicted"/>
<dbReference type="CDD" id="cd12148">
    <property type="entry name" value="fungal_TF_MHR"/>
    <property type="match status" value="1"/>
</dbReference>
<evidence type="ECO:0000313" key="8">
    <source>
        <dbReference type="Proteomes" id="UP000054466"/>
    </source>
</evidence>
<dbReference type="VEuPathDB" id="FungiDB:PV07_05036"/>
<dbReference type="InterPro" id="IPR007219">
    <property type="entry name" value="XnlR_reg_dom"/>
</dbReference>
<reference evidence="7 8" key="1">
    <citation type="submission" date="2015-01" db="EMBL/GenBank/DDBJ databases">
        <title>The Genome Sequence of Cladophialophora immunda CBS83496.</title>
        <authorList>
            <consortium name="The Broad Institute Genomics Platform"/>
            <person name="Cuomo C."/>
            <person name="de Hoog S."/>
            <person name="Gorbushina A."/>
            <person name="Stielow B."/>
            <person name="Teixiera M."/>
            <person name="Abouelleil A."/>
            <person name="Chapman S.B."/>
            <person name="Priest M."/>
            <person name="Young S.K."/>
            <person name="Wortman J."/>
            <person name="Nusbaum C."/>
            <person name="Birren B."/>
        </authorList>
    </citation>
    <scope>NUCLEOTIDE SEQUENCE [LARGE SCALE GENOMIC DNA]</scope>
    <source>
        <strain evidence="7 8">CBS 83496</strain>
    </source>
</reference>
<dbReference type="GO" id="GO:0003677">
    <property type="term" value="F:DNA binding"/>
    <property type="evidence" value="ECO:0007669"/>
    <property type="project" value="InterPro"/>
</dbReference>
<dbReference type="OrthoDB" id="309640at2759"/>
<sequence length="619" mass="68923">MPQWHGPAVRPEFPPQGSYVGIPMTLIMTLVDVYYASVYNASLLLHKRLFIEAIASGTARPHVVLSVCAWALNFYRGPDGRSALCNHDFSTEWADQAGKLAFQEVENPTDEHIVTFMNLALFWYSQGSWRRSVIHKGTAAQIAHLLGLGTDRPGKEDMWQSEIRRRRFWACYLMHCHAIETCAVGASAENTLNLTLPWTEEDFDAGVATNARVCLKSGDSNGGIFAELIKALTFWCEVNALVKSPESSTSERLQAIYALDDRISKWRTELPDSLQLTVDLVTEIPDEALPNLLLLHIVHHQCLCALHASVVPLFCWSAADATWSAARQMSAQVAYDNACAASVLIDAVLSSFRRLSAIPSFVAYAAYCGAAIQIPFMWSTEPTVKQRAYEHVRANTKMIRTLAKYWKFAALLESHVRYIYQIHANHPTILENEPKYIDPKKLTSFRTNAVHARESILGHNRILWRNGNALPSQGEEVADLGPEDESDGEFVTGRAALDMRGRELVVDAAIQPKPLQTSRSRSLTQAVAPPSRRDCDRARQQISGELLSMPLPPPFPYAPPPPPPIEVSPPGMPSLDFFRPFHDPEMLDSFPNGQAMDFSLFEASPSSLDFLELWPSGPA</sequence>
<dbReference type="EMBL" id="KN847042">
    <property type="protein sequence ID" value="KIW29208.1"/>
    <property type="molecule type" value="Genomic_DNA"/>
</dbReference>
<dbReference type="GeneID" id="27344230"/>
<accession>A0A0D2CDI4</accession>
<dbReference type="PANTHER" id="PTHR47338:SF27">
    <property type="entry name" value="ZN(II)2CYS6 TRANSCRIPTION FACTOR (EUROFUNG)"/>
    <property type="match status" value="1"/>
</dbReference>
<dbReference type="RefSeq" id="XP_016249424.1">
    <property type="nucleotide sequence ID" value="XM_016391905.1"/>
</dbReference>
<dbReference type="Pfam" id="PF04082">
    <property type="entry name" value="Fungal_trans"/>
    <property type="match status" value="1"/>
</dbReference>
<dbReference type="GO" id="GO:0005634">
    <property type="term" value="C:nucleus"/>
    <property type="evidence" value="ECO:0007669"/>
    <property type="project" value="UniProtKB-SubCell"/>
</dbReference>
<evidence type="ECO:0000256" key="5">
    <source>
        <dbReference type="ARBA" id="ARBA00023242"/>
    </source>
</evidence>
<dbReference type="GO" id="GO:0008270">
    <property type="term" value="F:zinc ion binding"/>
    <property type="evidence" value="ECO:0007669"/>
    <property type="project" value="InterPro"/>
</dbReference>
<keyword evidence="3" id="KW-0805">Transcription regulation</keyword>
<evidence type="ECO:0000259" key="6">
    <source>
        <dbReference type="Pfam" id="PF04082"/>
    </source>
</evidence>
<dbReference type="GO" id="GO:0000981">
    <property type="term" value="F:DNA-binding transcription factor activity, RNA polymerase II-specific"/>
    <property type="evidence" value="ECO:0007669"/>
    <property type="project" value="InterPro"/>
</dbReference>
<keyword evidence="8" id="KW-1185">Reference proteome</keyword>
<feature type="domain" description="Xylanolytic transcriptional activator regulatory" evidence="6">
    <location>
        <begin position="33"/>
        <end position="174"/>
    </location>
</feature>
<evidence type="ECO:0000256" key="4">
    <source>
        <dbReference type="ARBA" id="ARBA00023163"/>
    </source>
</evidence>
<dbReference type="Proteomes" id="UP000054466">
    <property type="component" value="Unassembled WGS sequence"/>
</dbReference>
<gene>
    <name evidence="7" type="ORF">PV07_05036</name>
</gene>
<dbReference type="HOGENOM" id="CLU_024802_0_0_1"/>
<name>A0A0D2CDI4_9EURO</name>
<dbReference type="GO" id="GO:0006351">
    <property type="term" value="P:DNA-templated transcription"/>
    <property type="evidence" value="ECO:0007669"/>
    <property type="project" value="InterPro"/>
</dbReference>
<keyword evidence="2" id="KW-0479">Metal-binding</keyword>